<protein>
    <submittedName>
        <fullName evidence="2">Outer membrane lipoprotein-sorting protein</fullName>
    </submittedName>
</protein>
<dbReference type="OrthoDB" id="1027451at2"/>
<dbReference type="Gene3D" id="2.50.20.10">
    <property type="entry name" value="Lipoprotein localisation LolA/LolB/LppX"/>
    <property type="match status" value="1"/>
</dbReference>
<reference evidence="2 3" key="1">
    <citation type="submission" date="2016-10" db="EMBL/GenBank/DDBJ databases">
        <authorList>
            <person name="de Groot N.N."/>
        </authorList>
    </citation>
    <scope>NUCLEOTIDE SEQUENCE [LARGE SCALE GENOMIC DNA]</scope>
    <source>
        <strain evidence="2 3">DSM 8423</strain>
    </source>
</reference>
<proteinExistence type="predicted"/>
<dbReference type="CDD" id="cd16325">
    <property type="entry name" value="LolA"/>
    <property type="match status" value="1"/>
</dbReference>
<gene>
    <name evidence="2" type="ORF">SAMN04489760_12313</name>
</gene>
<dbReference type="PANTHER" id="PTHR35869">
    <property type="entry name" value="OUTER-MEMBRANE LIPOPROTEIN CARRIER PROTEIN"/>
    <property type="match status" value="1"/>
</dbReference>
<organism evidence="2 3">
    <name type="scientific">Syntrophus gentianae</name>
    <dbReference type="NCBI Taxonomy" id="43775"/>
    <lineage>
        <taxon>Bacteria</taxon>
        <taxon>Pseudomonadati</taxon>
        <taxon>Thermodesulfobacteriota</taxon>
        <taxon>Syntrophia</taxon>
        <taxon>Syntrophales</taxon>
        <taxon>Syntrophaceae</taxon>
        <taxon>Syntrophus</taxon>
    </lineage>
</organism>
<dbReference type="EMBL" id="FOBS01000023">
    <property type="protein sequence ID" value="SEM57116.1"/>
    <property type="molecule type" value="Genomic_DNA"/>
</dbReference>
<dbReference type="InterPro" id="IPR004564">
    <property type="entry name" value="OM_lipoprot_carrier_LolA-like"/>
</dbReference>
<dbReference type="SUPFAM" id="SSF89392">
    <property type="entry name" value="Prokaryotic lipoproteins and lipoprotein localization factors"/>
    <property type="match status" value="1"/>
</dbReference>
<evidence type="ECO:0000313" key="3">
    <source>
        <dbReference type="Proteomes" id="UP000198744"/>
    </source>
</evidence>
<dbReference type="AlphaFoldDB" id="A0A1H7ZFM8"/>
<sequence length="209" mass="23652">MISLGKANVRRILFVAVLLSCGMLVGWAESWEQIRQASSGISTVQAGFVQRKHLKILSRPLISEGRFYFRSPDALRWEYLSPVRSVLLLSQGNVKRYIQQNNQLVEDRHGSAQVMKFILPEIAAWSRGRFDSSPTFAAVLKPGSKTRILMTPKDKSLSAMIQAVEITLSEKPGRIELVRIIESDEAYTEIEFKNIRTNSRIDDVLFRAG</sequence>
<dbReference type="STRING" id="43775.SAMN04489760_12313"/>
<evidence type="ECO:0000256" key="1">
    <source>
        <dbReference type="ARBA" id="ARBA00022729"/>
    </source>
</evidence>
<evidence type="ECO:0000313" key="2">
    <source>
        <dbReference type="EMBL" id="SEM57116.1"/>
    </source>
</evidence>
<dbReference type="InterPro" id="IPR029046">
    <property type="entry name" value="LolA/LolB/LppX"/>
</dbReference>
<keyword evidence="2" id="KW-0449">Lipoprotein</keyword>
<keyword evidence="1" id="KW-0732">Signal</keyword>
<keyword evidence="3" id="KW-1185">Reference proteome</keyword>
<dbReference type="Proteomes" id="UP000198744">
    <property type="component" value="Unassembled WGS sequence"/>
</dbReference>
<accession>A0A1H7ZFM8</accession>
<dbReference type="PANTHER" id="PTHR35869:SF1">
    <property type="entry name" value="OUTER-MEMBRANE LIPOPROTEIN CARRIER PROTEIN"/>
    <property type="match status" value="1"/>
</dbReference>
<dbReference type="RefSeq" id="WP_093884204.1">
    <property type="nucleotide sequence ID" value="NZ_FOBS01000023.1"/>
</dbReference>
<name>A0A1H7ZFM8_9BACT</name>
<dbReference type="Pfam" id="PF03548">
    <property type="entry name" value="LolA"/>
    <property type="match status" value="1"/>
</dbReference>